<organism evidence="2 3">
    <name type="scientific">Drosophila navojoa</name>
    <name type="common">Fruit fly</name>
    <dbReference type="NCBI Taxonomy" id="7232"/>
    <lineage>
        <taxon>Eukaryota</taxon>
        <taxon>Metazoa</taxon>
        <taxon>Ecdysozoa</taxon>
        <taxon>Arthropoda</taxon>
        <taxon>Hexapoda</taxon>
        <taxon>Insecta</taxon>
        <taxon>Pterygota</taxon>
        <taxon>Neoptera</taxon>
        <taxon>Endopterygota</taxon>
        <taxon>Diptera</taxon>
        <taxon>Brachycera</taxon>
        <taxon>Muscomorpha</taxon>
        <taxon>Ephydroidea</taxon>
        <taxon>Drosophilidae</taxon>
        <taxon>Drosophila</taxon>
    </lineage>
</organism>
<name>A0A484AS78_DRONA</name>
<dbReference type="EMBL" id="LSRL02001624">
    <property type="protein sequence ID" value="TDG38932.1"/>
    <property type="molecule type" value="Genomic_DNA"/>
</dbReference>
<keyword evidence="1" id="KW-1133">Transmembrane helix</keyword>
<comment type="caution">
    <text evidence="2">The sequence shown here is derived from an EMBL/GenBank/DDBJ whole genome shotgun (WGS) entry which is preliminary data.</text>
</comment>
<dbReference type="OMA" id="RVNWCPP"/>
<proteinExistence type="predicted"/>
<evidence type="ECO:0000256" key="1">
    <source>
        <dbReference type="SAM" id="Phobius"/>
    </source>
</evidence>
<feature type="transmembrane region" description="Helical" evidence="1">
    <location>
        <begin position="6"/>
        <end position="27"/>
    </location>
</feature>
<evidence type="ECO:0000313" key="3">
    <source>
        <dbReference type="Proteomes" id="UP000295192"/>
    </source>
</evidence>
<dbReference type="Proteomes" id="UP000295192">
    <property type="component" value="Unassembled WGS sequence"/>
</dbReference>
<keyword evidence="1" id="KW-0812">Transmembrane</keyword>
<sequence length="144" mass="16905">MVWHRYNLVCGLCICLVEVIILLCVVVKDQVDKLMKELLEHARVNWCPPVVQEKENYSTQLWLSAIAVGLATAWWIRRKLGAQLDVLIQRQALNEHMSKMQFHLLSKLRKDVHRMKKTSHMRHKLAFRPHKWVNKCKVDAPSST</sequence>
<dbReference type="AlphaFoldDB" id="A0A484AS78"/>
<evidence type="ECO:0008006" key="4">
    <source>
        <dbReference type="Google" id="ProtNLM"/>
    </source>
</evidence>
<keyword evidence="1" id="KW-0472">Membrane</keyword>
<protein>
    <recommendedName>
        <fullName evidence="4">Transmembrane protein</fullName>
    </recommendedName>
</protein>
<evidence type="ECO:0000313" key="2">
    <source>
        <dbReference type="EMBL" id="TDG38932.1"/>
    </source>
</evidence>
<gene>
    <name evidence="2" type="ORF">AWZ03_014646</name>
</gene>
<reference evidence="2 3" key="1">
    <citation type="journal article" date="2019" name="J. Hered.">
        <title>An Improved Genome Assembly for Drosophila navojoa, the Basal Species in the mojavensis Cluster.</title>
        <authorList>
            <person name="Vanderlinde T."/>
            <person name="Dupim E.G."/>
            <person name="Nazario-Yepiz N.O."/>
            <person name="Carvalho A.B."/>
        </authorList>
    </citation>
    <scope>NUCLEOTIDE SEQUENCE [LARGE SCALE GENOMIC DNA]</scope>
    <source>
        <strain evidence="2">Navoj_Jal97</strain>
        <tissue evidence="2">Whole organism</tissue>
    </source>
</reference>
<accession>A0A484AS78</accession>
<keyword evidence="3" id="KW-1185">Reference proteome</keyword>